<dbReference type="CDD" id="cd02042">
    <property type="entry name" value="ParAB_family"/>
    <property type="match status" value="1"/>
</dbReference>
<dbReference type="RefSeq" id="WP_377963058.1">
    <property type="nucleotide sequence ID" value="NZ_JBHZOL010000041.1"/>
</dbReference>
<keyword evidence="3" id="KW-1185">Reference proteome</keyword>
<proteinExistence type="predicted"/>
<organism evidence="2 3">
    <name type="scientific">Almyronema epifaneia S1</name>
    <dbReference type="NCBI Taxonomy" id="2991925"/>
    <lineage>
        <taxon>Bacteria</taxon>
        <taxon>Bacillati</taxon>
        <taxon>Cyanobacteriota</taxon>
        <taxon>Cyanophyceae</taxon>
        <taxon>Nodosilineales</taxon>
        <taxon>Nodosilineaceae</taxon>
        <taxon>Almyronema</taxon>
        <taxon>Almyronema epifaneia</taxon>
    </lineage>
</organism>
<dbReference type="InterPro" id="IPR027417">
    <property type="entry name" value="P-loop_NTPase"/>
</dbReference>
<dbReference type="Proteomes" id="UP001600165">
    <property type="component" value="Unassembled WGS sequence"/>
</dbReference>
<dbReference type="InterPro" id="IPR050678">
    <property type="entry name" value="DNA_Partitioning_ATPase"/>
</dbReference>
<evidence type="ECO:0000313" key="2">
    <source>
        <dbReference type="EMBL" id="MFE4105859.1"/>
    </source>
</evidence>
<dbReference type="PANTHER" id="PTHR13696:SF52">
    <property type="entry name" value="PARA FAMILY PROTEIN CT_582"/>
    <property type="match status" value="1"/>
</dbReference>
<sequence>MAQSSPKSARVLAILNGKGGVGKTTTAINLAAIFAQRMSVLLVDADPQGSATWWFERGDNQLGFDCTQETNPALLSQLRGISNYELIVVDTPPALSSEALRAVIPTADYLLLPTPPAPIDLAALITTVKDTVMPTGIRHRVLLTKVDARSLGEAQEAQSTLTELKIPACQTVVRAYKAHERAALEGVAITQWRGRQAQAAQTDYRGVADEVQHDWREV</sequence>
<feature type="domain" description="CobQ/CobB/MinD/ParA nucleotide binding" evidence="1">
    <location>
        <begin position="12"/>
        <end position="179"/>
    </location>
</feature>
<protein>
    <submittedName>
        <fullName evidence="2">ParA family protein</fullName>
    </submittedName>
</protein>
<dbReference type="EMBL" id="JBHZOL010000041">
    <property type="protein sequence ID" value="MFE4105859.1"/>
    <property type="molecule type" value="Genomic_DNA"/>
</dbReference>
<evidence type="ECO:0000313" key="3">
    <source>
        <dbReference type="Proteomes" id="UP001600165"/>
    </source>
</evidence>
<dbReference type="SUPFAM" id="SSF52540">
    <property type="entry name" value="P-loop containing nucleoside triphosphate hydrolases"/>
    <property type="match status" value="1"/>
</dbReference>
<accession>A0ABW6ICG2</accession>
<evidence type="ECO:0000259" key="1">
    <source>
        <dbReference type="Pfam" id="PF01656"/>
    </source>
</evidence>
<gene>
    <name evidence="2" type="ORF">ACFVKH_06200</name>
</gene>
<comment type="caution">
    <text evidence="2">The sequence shown here is derived from an EMBL/GenBank/DDBJ whole genome shotgun (WGS) entry which is preliminary data.</text>
</comment>
<dbReference type="PANTHER" id="PTHR13696">
    <property type="entry name" value="P-LOOP CONTAINING NUCLEOSIDE TRIPHOSPHATE HYDROLASE"/>
    <property type="match status" value="1"/>
</dbReference>
<reference evidence="2 3" key="1">
    <citation type="submission" date="2024-10" db="EMBL/GenBank/DDBJ databases">
        <authorList>
            <person name="Ratan Roy A."/>
            <person name="Morales Sandoval P.H."/>
            <person name="De Los Santos Villalobos S."/>
            <person name="Chakraborty S."/>
            <person name="Mukherjee J."/>
        </authorList>
    </citation>
    <scope>NUCLEOTIDE SEQUENCE [LARGE SCALE GENOMIC DNA]</scope>
    <source>
        <strain evidence="2 3">S1</strain>
    </source>
</reference>
<dbReference type="InterPro" id="IPR002586">
    <property type="entry name" value="CobQ/CobB/MinD/ParA_Nub-bd_dom"/>
</dbReference>
<dbReference type="Pfam" id="PF01656">
    <property type="entry name" value="CbiA"/>
    <property type="match status" value="1"/>
</dbReference>
<dbReference type="PIRSF" id="PIRSF009320">
    <property type="entry name" value="Nuc_binding_HP_1000"/>
    <property type="match status" value="1"/>
</dbReference>
<name>A0ABW6ICG2_9CYAN</name>
<dbReference type="Gene3D" id="3.40.50.300">
    <property type="entry name" value="P-loop containing nucleotide triphosphate hydrolases"/>
    <property type="match status" value="1"/>
</dbReference>